<dbReference type="Pfam" id="PF23598">
    <property type="entry name" value="LRR_14"/>
    <property type="match status" value="1"/>
</dbReference>
<evidence type="ECO:0000256" key="2">
    <source>
        <dbReference type="ARBA" id="ARBA00022614"/>
    </source>
</evidence>
<dbReference type="Pfam" id="PF00931">
    <property type="entry name" value="NB-ARC"/>
    <property type="match status" value="1"/>
</dbReference>
<dbReference type="InterPro" id="IPR027417">
    <property type="entry name" value="P-loop_NTPase"/>
</dbReference>
<dbReference type="Proteomes" id="UP000011750">
    <property type="component" value="Chromosome A07"/>
</dbReference>
<dbReference type="HOGENOM" id="CLU_001561_0_1_1"/>
<dbReference type="PANTHER" id="PTHR11017:SF317">
    <property type="entry name" value="ADP-RIBOSYL CYCLASE_CYCLIC ADP-RIBOSE HYDROLASE"/>
    <property type="match status" value="1"/>
</dbReference>
<dbReference type="InterPro" id="IPR000157">
    <property type="entry name" value="TIR_dom"/>
</dbReference>
<dbReference type="SUPFAM" id="SSF52058">
    <property type="entry name" value="L domain-like"/>
    <property type="match status" value="1"/>
</dbReference>
<dbReference type="InterPro" id="IPR044974">
    <property type="entry name" value="Disease_R_plants"/>
</dbReference>
<evidence type="ECO:0000256" key="6">
    <source>
        <dbReference type="ARBA" id="ARBA00023027"/>
    </source>
</evidence>
<evidence type="ECO:0000256" key="1">
    <source>
        <dbReference type="ARBA" id="ARBA00011982"/>
    </source>
</evidence>
<sequence length="1048" mass="119431">MDLYLLLVTVSATIFTLLGRRIFSFVYGKFKVQENRIIASSPKSTLPRNCTHDVFPSFHGADVRKSFLSHLVKEFGSKGINLFIDNEITRGEFIGPELKKTIQGSRIAIVLLSKRYASSSWCLDELVEIMKCKEELGQTVVPVFYEVDPSDVKKQAGEFGKVFKKTCKGKTNEVIRKWSKALAKVATLAGYHSKNWDNEAKMIEDVATDVAKKLFNSTPSRDFDEFTGMEAHMEKISLVLRTDLDEVRMIGIWGPAGIGKTTIARCLFNQLSHTFQHSVFMMNVKAMYTPPVCSDDYNVKLHLQQKFLSQLLNQSEDLKISHLGVAQERLNDKKVLVVLDNVDRLVQLEAMAKEILWFDVLYVCFWPKVPPEDGFEKLVWEVTRLAGNLPLGLRVMGSYFRGMSKQEWENELPELRMCLDGEIESILIFGYNALSHVNKDLFLHIACFFMFERIEKVVEHLSKRFSDVRQRLNVLAEKSLIYFESEYVIMHDLLVQLGRDIVRKQSTEPGQRQFLVDERETGEVLADDAAGSRSVIGIMFRGDEINVGERAFEGMSNLQFLRFRSEPDVAPSYLSRKLRLLDWSYFPMTCLHCIPNPELLVELIMRESKLENLWEGTKPLSNLKWVNLSESTNLKDVCSLSTATSLQELDLRGCSSLVELPSSIGNAIHLKKLDLARCSSLVELPYSIGNAIRNLEELDLSDCSSLVGVPSSIGNATNLKRLYFSRCSSLVELPASIGNLHELESLILRECCKLEVLPVNITLKSLTRLDLTDCSSMKYFPEISTNIKYMLLAGTTIKEVPSSIRLWPRLNKLHMSYNENLKEFPHVLDIMTDLVMSNTEIQEIPPWIKRSSRLRRLVLNGCKELLSLPQLPSSLSVIEAENCESLERLDCSFLNQQIDLNFANCFKLNKEARDVIIQTSTYQFTFLPGKEMPNYFNYQSNGGSLVMKLNERPSPSSMIWKACILLVSEDEVKAGKGETVHVHHGIKQNSLDVPCSPSYHILLPPLTEHLYIFEFEADVTSDELFFEFGVNREEWMIKECGVHYLNTR</sequence>
<keyword evidence="10" id="KW-1185">Reference proteome</keyword>
<dbReference type="InterPro" id="IPR036390">
    <property type="entry name" value="WH_DNA-bd_sf"/>
</dbReference>
<keyword evidence="3" id="KW-0677">Repeat</keyword>
<dbReference type="OMA" id="SEYEWMI"/>
<dbReference type="GO" id="GO:0043531">
    <property type="term" value="F:ADP binding"/>
    <property type="evidence" value="ECO:0007669"/>
    <property type="project" value="InterPro"/>
</dbReference>
<dbReference type="GO" id="GO:0006952">
    <property type="term" value="P:defense response"/>
    <property type="evidence" value="ECO:0007669"/>
    <property type="project" value="UniProtKB-KW"/>
</dbReference>
<dbReference type="GO" id="GO:0051707">
    <property type="term" value="P:response to other organism"/>
    <property type="evidence" value="ECO:0007669"/>
    <property type="project" value="UniProtKB-ARBA"/>
</dbReference>
<dbReference type="EC" id="3.2.2.6" evidence="1"/>
<dbReference type="PANTHER" id="PTHR11017">
    <property type="entry name" value="LEUCINE-RICH REPEAT-CONTAINING PROTEIN"/>
    <property type="match status" value="1"/>
</dbReference>
<keyword evidence="4" id="KW-0378">Hydrolase</keyword>
<evidence type="ECO:0000313" key="10">
    <source>
        <dbReference type="Proteomes" id="UP000011750"/>
    </source>
</evidence>
<dbReference type="InterPro" id="IPR055414">
    <property type="entry name" value="LRR_R13L4/SHOC2-like"/>
</dbReference>
<comment type="catalytic activity">
    <reaction evidence="7">
        <text>NAD(+) + H2O = ADP-D-ribose + nicotinamide + H(+)</text>
        <dbReference type="Rhea" id="RHEA:16301"/>
        <dbReference type="ChEBI" id="CHEBI:15377"/>
        <dbReference type="ChEBI" id="CHEBI:15378"/>
        <dbReference type="ChEBI" id="CHEBI:17154"/>
        <dbReference type="ChEBI" id="CHEBI:57540"/>
        <dbReference type="ChEBI" id="CHEBI:57967"/>
        <dbReference type="EC" id="3.2.2.6"/>
    </reaction>
    <physiologicalReaction direction="left-to-right" evidence="7">
        <dbReference type="Rhea" id="RHEA:16302"/>
    </physiologicalReaction>
</comment>
<dbReference type="SUPFAM" id="SSF52540">
    <property type="entry name" value="P-loop containing nucleoside triphosphate hydrolases"/>
    <property type="match status" value="1"/>
</dbReference>
<dbReference type="FunFam" id="3.40.50.300:FF:001002">
    <property type="entry name" value="Disease resistance protein (TIR-NBS-LRR class)"/>
    <property type="match status" value="1"/>
</dbReference>
<dbReference type="InterPro" id="IPR035897">
    <property type="entry name" value="Toll_tir_struct_dom_sf"/>
</dbReference>
<dbReference type="eggNOG" id="ENOG502SUNR">
    <property type="taxonomic scope" value="Eukaryota"/>
</dbReference>
<dbReference type="Pfam" id="PF20160">
    <property type="entry name" value="C-JID"/>
    <property type="match status" value="1"/>
</dbReference>
<dbReference type="EnsemblPlants" id="Bra036413.1">
    <property type="protein sequence ID" value="Bra036413.1-P"/>
    <property type="gene ID" value="Bra036413"/>
</dbReference>
<accession>M4F5Q7</accession>
<proteinExistence type="predicted"/>
<dbReference type="Gramene" id="Bra036413.1">
    <property type="protein sequence ID" value="Bra036413.1-P"/>
    <property type="gene ID" value="Bra036413"/>
</dbReference>
<dbReference type="PRINTS" id="PR00364">
    <property type="entry name" value="DISEASERSIST"/>
</dbReference>
<dbReference type="FunFam" id="3.80.10.10:FF:000845">
    <property type="entry name" value="Disease resistance protein (TIR-NBS-LRR class)"/>
    <property type="match status" value="1"/>
</dbReference>
<dbReference type="FunFam" id="3.40.50.10140:FF:000007">
    <property type="entry name" value="Disease resistance protein (TIR-NBS-LRR class)"/>
    <property type="match status" value="1"/>
</dbReference>
<dbReference type="Pfam" id="PF23282">
    <property type="entry name" value="WHD_ROQ1"/>
    <property type="match status" value="1"/>
</dbReference>
<dbReference type="Pfam" id="PF07725">
    <property type="entry name" value="LRR_3"/>
    <property type="match status" value="1"/>
</dbReference>
<dbReference type="SUPFAM" id="SSF52200">
    <property type="entry name" value="Toll/Interleukin receptor TIR domain"/>
    <property type="match status" value="1"/>
</dbReference>
<dbReference type="SUPFAM" id="SSF46785">
    <property type="entry name" value="Winged helix' DNA-binding domain"/>
    <property type="match status" value="1"/>
</dbReference>
<reference evidence="9" key="3">
    <citation type="submission" date="2023-03" db="UniProtKB">
        <authorList>
            <consortium name="EnsemblPlants"/>
        </authorList>
    </citation>
    <scope>IDENTIFICATION</scope>
    <source>
        <strain evidence="9">cv. Chiifu-401-42</strain>
    </source>
</reference>
<name>M4F5Q7_BRACM</name>
<keyword evidence="2" id="KW-0433">Leucine-rich repeat</keyword>
<dbReference type="InterPro" id="IPR032675">
    <property type="entry name" value="LRR_dom_sf"/>
</dbReference>
<evidence type="ECO:0000256" key="3">
    <source>
        <dbReference type="ARBA" id="ARBA00022737"/>
    </source>
</evidence>
<keyword evidence="5" id="KW-0611">Plant defense</keyword>
<dbReference type="Pfam" id="PF01582">
    <property type="entry name" value="TIR"/>
    <property type="match status" value="1"/>
</dbReference>
<dbReference type="InterPro" id="IPR002182">
    <property type="entry name" value="NB-ARC"/>
</dbReference>
<dbReference type="SMART" id="SM00255">
    <property type="entry name" value="TIR"/>
    <property type="match status" value="1"/>
</dbReference>
<feature type="domain" description="TIR" evidence="8">
    <location>
        <begin position="50"/>
        <end position="214"/>
    </location>
</feature>
<dbReference type="GO" id="GO:0007165">
    <property type="term" value="P:signal transduction"/>
    <property type="evidence" value="ECO:0007669"/>
    <property type="project" value="InterPro"/>
</dbReference>
<evidence type="ECO:0000256" key="7">
    <source>
        <dbReference type="ARBA" id="ARBA00047304"/>
    </source>
</evidence>
<reference evidence="9 10" key="1">
    <citation type="journal article" date="2011" name="Nat. Genet.">
        <title>The genome of the mesopolyploid crop species Brassica rapa.</title>
        <authorList>
            <consortium name="Brassica rapa Genome Sequencing Project Consortium"/>
            <person name="Wang X."/>
            <person name="Wang H."/>
            <person name="Wang J."/>
            <person name="Sun R."/>
            <person name="Wu J."/>
            <person name="Liu S."/>
            <person name="Bai Y."/>
            <person name="Mun J.H."/>
            <person name="Bancroft I."/>
            <person name="Cheng F."/>
            <person name="Huang S."/>
            <person name="Li X."/>
            <person name="Hua W."/>
            <person name="Wang J."/>
            <person name="Wang X."/>
            <person name="Freeling M."/>
            <person name="Pires J.C."/>
            <person name="Paterson A.H."/>
            <person name="Chalhoub B."/>
            <person name="Wang B."/>
            <person name="Hayward A."/>
            <person name="Sharpe A.G."/>
            <person name="Park B.S."/>
            <person name="Weisshaar B."/>
            <person name="Liu B."/>
            <person name="Li B."/>
            <person name="Liu B."/>
            <person name="Tong C."/>
            <person name="Song C."/>
            <person name="Duran C."/>
            <person name="Peng C."/>
            <person name="Geng C."/>
            <person name="Koh C."/>
            <person name="Lin C."/>
            <person name="Edwards D."/>
            <person name="Mu D."/>
            <person name="Shen D."/>
            <person name="Soumpourou E."/>
            <person name="Li F."/>
            <person name="Fraser F."/>
            <person name="Conant G."/>
            <person name="Lassalle G."/>
            <person name="King G.J."/>
            <person name="Bonnema G."/>
            <person name="Tang H."/>
            <person name="Wang H."/>
            <person name="Belcram H."/>
            <person name="Zhou H."/>
            <person name="Hirakawa H."/>
            <person name="Abe H."/>
            <person name="Guo H."/>
            <person name="Wang H."/>
            <person name="Jin H."/>
            <person name="Parkin I.A."/>
            <person name="Batley J."/>
            <person name="Kim J.S."/>
            <person name="Just J."/>
            <person name="Li J."/>
            <person name="Xu J."/>
            <person name="Deng J."/>
            <person name="Kim J.A."/>
            <person name="Li J."/>
            <person name="Yu J."/>
            <person name="Meng J."/>
            <person name="Wang J."/>
            <person name="Min J."/>
            <person name="Poulain J."/>
            <person name="Wang J."/>
            <person name="Hatakeyama K."/>
            <person name="Wu K."/>
            <person name="Wang L."/>
            <person name="Fang L."/>
            <person name="Trick M."/>
            <person name="Links M.G."/>
            <person name="Zhao M."/>
            <person name="Jin M."/>
            <person name="Ramchiary N."/>
            <person name="Drou N."/>
            <person name="Berkman P.J."/>
            <person name="Cai Q."/>
            <person name="Huang Q."/>
            <person name="Li R."/>
            <person name="Tabata S."/>
            <person name="Cheng S."/>
            <person name="Zhang S."/>
            <person name="Zhang S."/>
            <person name="Huang S."/>
            <person name="Sato S."/>
            <person name="Sun S."/>
            <person name="Kwon S.J."/>
            <person name="Choi S.R."/>
            <person name="Lee T.H."/>
            <person name="Fan W."/>
            <person name="Zhao X."/>
            <person name="Tan X."/>
            <person name="Xu X."/>
            <person name="Wang Y."/>
            <person name="Qiu Y."/>
            <person name="Yin Y."/>
            <person name="Li Y."/>
            <person name="Du Y."/>
            <person name="Liao Y."/>
            <person name="Lim Y."/>
            <person name="Narusaka Y."/>
            <person name="Wang Y."/>
            <person name="Wang Z."/>
            <person name="Li Z."/>
            <person name="Wang Z."/>
            <person name="Xiong Z."/>
            <person name="Zhang Z."/>
        </authorList>
    </citation>
    <scope>NUCLEOTIDE SEQUENCE [LARGE SCALE GENOMIC DNA]</scope>
    <source>
        <strain evidence="9 10">cv. Chiifu-401-42</strain>
    </source>
</reference>
<dbReference type="InterPro" id="IPR058192">
    <property type="entry name" value="WHD_ROQ1-like"/>
</dbReference>
<reference evidence="9 10" key="2">
    <citation type="journal article" date="2018" name="Hortic Res">
        <title>Improved Brassica rapa reference genome by single-molecule sequencing and chromosome conformation capture technologies.</title>
        <authorList>
            <person name="Zhang L."/>
            <person name="Cai X."/>
            <person name="Wu J."/>
            <person name="Liu M."/>
            <person name="Grob S."/>
            <person name="Cheng F."/>
            <person name="Liang J."/>
            <person name="Cai C."/>
            <person name="Liu Z."/>
            <person name="Liu B."/>
            <person name="Wang F."/>
            <person name="Li S."/>
            <person name="Liu F."/>
            <person name="Li X."/>
            <person name="Cheng L."/>
            <person name="Yang W."/>
            <person name="Li M.H."/>
            <person name="Grossniklaus U."/>
            <person name="Zheng H."/>
            <person name="Wang X."/>
        </authorList>
    </citation>
    <scope>NUCLEOTIDE SEQUENCE [LARGE SCALE GENOMIC DNA]</scope>
    <source>
        <strain evidence="9 10">cv. Chiifu-401-42</strain>
    </source>
</reference>
<dbReference type="Gene3D" id="3.40.50.300">
    <property type="entry name" value="P-loop containing nucleotide triphosphate hydrolases"/>
    <property type="match status" value="1"/>
</dbReference>
<protein>
    <recommendedName>
        <fullName evidence="1">ADP-ribosyl cyclase/cyclic ADP-ribose hydrolase</fullName>
        <ecNumber evidence="1">3.2.2.6</ecNumber>
    </recommendedName>
</protein>
<dbReference type="InParanoid" id="M4F5Q7"/>
<dbReference type="AlphaFoldDB" id="M4F5Q7"/>
<dbReference type="InterPro" id="IPR011713">
    <property type="entry name" value="Leu-rich_rpt_3"/>
</dbReference>
<keyword evidence="6" id="KW-0520">NAD</keyword>
<dbReference type="STRING" id="51351.M4F5Q7"/>
<evidence type="ECO:0000313" key="9">
    <source>
        <dbReference type="EnsemblPlants" id="Bra036413.1-P"/>
    </source>
</evidence>
<organism evidence="9 10">
    <name type="scientific">Brassica campestris</name>
    <name type="common">Field mustard</name>
    <dbReference type="NCBI Taxonomy" id="3711"/>
    <lineage>
        <taxon>Eukaryota</taxon>
        <taxon>Viridiplantae</taxon>
        <taxon>Streptophyta</taxon>
        <taxon>Embryophyta</taxon>
        <taxon>Tracheophyta</taxon>
        <taxon>Spermatophyta</taxon>
        <taxon>Magnoliopsida</taxon>
        <taxon>eudicotyledons</taxon>
        <taxon>Gunneridae</taxon>
        <taxon>Pentapetalae</taxon>
        <taxon>rosids</taxon>
        <taxon>malvids</taxon>
        <taxon>Brassicales</taxon>
        <taxon>Brassicaceae</taxon>
        <taxon>Brassiceae</taxon>
        <taxon>Brassica</taxon>
    </lineage>
</organism>
<dbReference type="Gene3D" id="3.80.10.10">
    <property type="entry name" value="Ribonuclease Inhibitor"/>
    <property type="match status" value="3"/>
</dbReference>
<evidence type="ECO:0000256" key="5">
    <source>
        <dbReference type="ARBA" id="ARBA00022821"/>
    </source>
</evidence>
<dbReference type="GO" id="GO:0061809">
    <property type="term" value="F:NAD+ nucleosidase activity, cyclic ADP-ribose generating"/>
    <property type="evidence" value="ECO:0007669"/>
    <property type="project" value="UniProtKB-EC"/>
</dbReference>
<dbReference type="Gene3D" id="3.40.50.10140">
    <property type="entry name" value="Toll/interleukin-1 receptor homology (TIR) domain"/>
    <property type="match status" value="1"/>
</dbReference>
<evidence type="ECO:0000259" key="8">
    <source>
        <dbReference type="PROSITE" id="PS50104"/>
    </source>
</evidence>
<dbReference type="InterPro" id="IPR045344">
    <property type="entry name" value="C-JID"/>
</dbReference>
<evidence type="ECO:0000256" key="4">
    <source>
        <dbReference type="ARBA" id="ARBA00022801"/>
    </source>
</evidence>
<dbReference type="PROSITE" id="PS50104">
    <property type="entry name" value="TIR"/>
    <property type="match status" value="1"/>
</dbReference>